<comment type="cofactor">
    <cofactor evidence="11">
        <name>[4Fe-4S] cluster</name>
        <dbReference type="ChEBI" id="CHEBI:49883"/>
    </cofactor>
    <text evidence="11">Binds 1 [4Fe-4S] cluster per subunit. Following nitrosylation of the [4Fe-4S] cluster binds 1 [4Fe-8(NO)] cluster per subunit.</text>
</comment>
<dbReference type="GO" id="GO:0035731">
    <property type="term" value="F:dinitrosyl-iron complex binding"/>
    <property type="evidence" value="ECO:0007669"/>
    <property type="project" value="UniProtKB-UniRule"/>
</dbReference>
<dbReference type="Pfam" id="PF02467">
    <property type="entry name" value="Whib"/>
    <property type="match status" value="1"/>
</dbReference>
<dbReference type="RefSeq" id="WP_209345728.1">
    <property type="nucleotide sequence ID" value="NZ_JAGIQL010000263.1"/>
</dbReference>
<evidence type="ECO:0000256" key="7">
    <source>
        <dbReference type="ARBA" id="ARBA00023015"/>
    </source>
</evidence>
<dbReference type="InterPro" id="IPR034768">
    <property type="entry name" value="4FE4S_WBL"/>
</dbReference>
<proteinExistence type="inferred from homology"/>
<evidence type="ECO:0000256" key="9">
    <source>
        <dbReference type="ARBA" id="ARBA00023157"/>
    </source>
</evidence>
<evidence type="ECO:0000256" key="8">
    <source>
        <dbReference type="ARBA" id="ARBA00023125"/>
    </source>
</evidence>
<keyword evidence="11" id="KW-0963">Cytoplasm</keyword>
<dbReference type="PANTHER" id="PTHR38839">
    <property type="entry name" value="TRANSCRIPTIONAL REGULATOR WHID-RELATED"/>
    <property type="match status" value="1"/>
</dbReference>
<dbReference type="Proteomes" id="UP000670475">
    <property type="component" value="Unassembled WGS sequence"/>
</dbReference>
<evidence type="ECO:0000256" key="2">
    <source>
        <dbReference type="ARBA" id="ARBA00006597"/>
    </source>
</evidence>
<comment type="caution">
    <text evidence="13">The sequence shown here is derived from an EMBL/GenBank/DDBJ whole genome shotgun (WGS) entry which is preliminary data.</text>
</comment>
<dbReference type="GO" id="GO:0045454">
    <property type="term" value="P:cell redox homeostasis"/>
    <property type="evidence" value="ECO:0007669"/>
    <property type="project" value="TreeGrafter"/>
</dbReference>
<keyword evidence="9 11" id="KW-1015">Disulfide bond</keyword>
<protein>
    <recommendedName>
        <fullName evidence="11">Transcriptional regulator WhiB</fullName>
    </recommendedName>
</protein>
<reference evidence="13" key="1">
    <citation type="submission" date="2021-03" db="EMBL/GenBank/DDBJ databases">
        <title>Whole genome sequence of Streptomyces bomunensis MMS17-BM035.</title>
        <authorList>
            <person name="Lee J.H."/>
        </authorList>
    </citation>
    <scope>NUCLEOTIDE SEQUENCE</scope>
    <source>
        <strain evidence="13">MMS17-BM035</strain>
    </source>
</reference>
<dbReference type="GO" id="GO:0005737">
    <property type="term" value="C:cytoplasm"/>
    <property type="evidence" value="ECO:0007669"/>
    <property type="project" value="UniProtKB-SubCell"/>
</dbReference>
<dbReference type="GO" id="GO:0003677">
    <property type="term" value="F:DNA binding"/>
    <property type="evidence" value="ECO:0007669"/>
    <property type="project" value="UniProtKB-UniRule"/>
</dbReference>
<dbReference type="HAMAP" id="MF_01479">
    <property type="entry name" value="WhiB"/>
    <property type="match status" value="1"/>
</dbReference>
<evidence type="ECO:0000256" key="3">
    <source>
        <dbReference type="ARBA" id="ARBA00022485"/>
    </source>
</evidence>
<evidence type="ECO:0000259" key="12">
    <source>
        <dbReference type="PROSITE" id="PS51674"/>
    </source>
</evidence>
<evidence type="ECO:0000256" key="6">
    <source>
        <dbReference type="ARBA" id="ARBA00023014"/>
    </source>
</evidence>
<keyword evidence="7 11" id="KW-0805">Transcription regulation</keyword>
<evidence type="ECO:0000313" key="13">
    <source>
        <dbReference type="EMBL" id="MBP0461979.1"/>
    </source>
</evidence>
<dbReference type="GO" id="GO:0047134">
    <property type="term" value="F:protein-disulfide reductase [NAD(P)H] activity"/>
    <property type="evidence" value="ECO:0007669"/>
    <property type="project" value="TreeGrafter"/>
</dbReference>
<comment type="PTM">
    <text evidence="11">Upon Fe-S cluster removal intramolecular disulfide bonds are formed.</text>
</comment>
<evidence type="ECO:0000256" key="5">
    <source>
        <dbReference type="ARBA" id="ARBA00023004"/>
    </source>
</evidence>
<keyword evidence="14" id="KW-1185">Reference proteome</keyword>
<keyword evidence="8 11" id="KW-0238">DNA-binding</keyword>
<comment type="function">
    <text evidence="11">Acts as a transcriptional regulator. Probably redox-responsive. The apo- but not holo-form probably binds DNA.</text>
</comment>
<dbReference type="GO" id="GO:0051539">
    <property type="term" value="F:4 iron, 4 sulfur cluster binding"/>
    <property type="evidence" value="ECO:0007669"/>
    <property type="project" value="UniProtKB-UniRule"/>
</dbReference>
<feature type="domain" description="4Fe-4S Wbl-type" evidence="12">
    <location>
        <begin position="8"/>
        <end position="70"/>
    </location>
</feature>
<sequence length="81" mass="9159">MDWREQAACRHVEADTFFPLTGKGPDSRQIARAKAVCAACPVTLRCAAWALDTAQPYGVWGGMDEGERQRLLRERRRAARR</sequence>
<keyword evidence="4 11" id="KW-0479">Metal-binding</keyword>
<comment type="subcellular location">
    <subcellularLocation>
        <location evidence="1 11">Cytoplasm</location>
    </subcellularLocation>
</comment>
<evidence type="ECO:0000256" key="1">
    <source>
        <dbReference type="ARBA" id="ARBA00004496"/>
    </source>
</evidence>
<gene>
    <name evidence="11" type="primary">whiB</name>
    <name evidence="13" type="ORF">JFN87_31680</name>
</gene>
<keyword evidence="6 11" id="KW-0411">Iron-sulfur</keyword>
<accession>A0A940S1H6</accession>
<dbReference type="GO" id="GO:0046872">
    <property type="term" value="F:metal ion binding"/>
    <property type="evidence" value="ECO:0007669"/>
    <property type="project" value="UniProtKB-KW"/>
</dbReference>
<comment type="PTM">
    <text evidence="11">The Fe-S cluster can be nitrosylated by nitric oxide (NO).</text>
</comment>
<keyword evidence="10 11" id="KW-0804">Transcription</keyword>
<organism evidence="13 14">
    <name type="scientific">Streptomyces montanisoli</name>
    <dbReference type="NCBI Taxonomy" id="2798581"/>
    <lineage>
        <taxon>Bacteria</taxon>
        <taxon>Bacillati</taxon>
        <taxon>Actinomycetota</taxon>
        <taxon>Actinomycetes</taxon>
        <taxon>Kitasatosporales</taxon>
        <taxon>Streptomycetaceae</taxon>
        <taxon>Streptomyces</taxon>
    </lineage>
</organism>
<dbReference type="InterPro" id="IPR003482">
    <property type="entry name" value="Whib"/>
</dbReference>
<evidence type="ECO:0000313" key="14">
    <source>
        <dbReference type="Proteomes" id="UP000670475"/>
    </source>
</evidence>
<feature type="binding site" evidence="11">
    <location>
        <position position="37"/>
    </location>
    <ligand>
        <name>[4Fe-4S] cluster</name>
        <dbReference type="ChEBI" id="CHEBI:49883"/>
    </ligand>
</feature>
<evidence type="ECO:0000256" key="11">
    <source>
        <dbReference type="HAMAP-Rule" id="MF_01479"/>
    </source>
</evidence>
<dbReference type="EMBL" id="JAGIQL010000263">
    <property type="protein sequence ID" value="MBP0461979.1"/>
    <property type="molecule type" value="Genomic_DNA"/>
</dbReference>
<feature type="binding site" evidence="11">
    <location>
        <position position="40"/>
    </location>
    <ligand>
        <name>[4Fe-4S] cluster</name>
        <dbReference type="ChEBI" id="CHEBI:49883"/>
    </ligand>
</feature>
<evidence type="ECO:0000256" key="4">
    <source>
        <dbReference type="ARBA" id="ARBA00022723"/>
    </source>
</evidence>
<keyword evidence="3 11" id="KW-0004">4Fe-4S</keyword>
<feature type="binding site" evidence="11">
    <location>
        <position position="9"/>
    </location>
    <ligand>
        <name>[4Fe-4S] cluster</name>
        <dbReference type="ChEBI" id="CHEBI:49883"/>
    </ligand>
</feature>
<dbReference type="AlphaFoldDB" id="A0A940S1H6"/>
<evidence type="ECO:0000256" key="10">
    <source>
        <dbReference type="ARBA" id="ARBA00023163"/>
    </source>
</evidence>
<feature type="binding site" evidence="11">
    <location>
        <position position="46"/>
    </location>
    <ligand>
        <name>[4Fe-4S] cluster</name>
        <dbReference type="ChEBI" id="CHEBI:49883"/>
    </ligand>
</feature>
<name>A0A940S1H6_9ACTN</name>
<keyword evidence="5 11" id="KW-0408">Iron</keyword>
<dbReference type="PROSITE" id="PS51674">
    <property type="entry name" value="4FE4S_WBL"/>
    <property type="match status" value="1"/>
</dbReference>
<dbReference type="GO" id="GO:0045892">
    <property type="term" value="P:negative regulation of DNA-templated transcription"/>
    <property type="evidence" value="ECO:0007669"/>
    <property type="project" value="TreeGrafter"/>
</dbReference>
<comment type="similarity">
    <text evidence="2 11">Belongs to the WhiB family.</text>
</comment>